<dbReference type="PROSITE" id="PS00571">
    <property type="entry name" value="AMIDASES"/>
    <property type="match status" value="1"/>
</dbReference>
<evidence type="ECO:0000313" key="4">
    <source>
        <dbReference type="Proteomes" id="UP001196870"/>
    </source>
</evidence>
<dbReference type="Gene3D" id="3.90.1300.10">
    <property type="entry name" value="Amidase signature (AS) domain"/>
    <property type="match status" value="1"/>
</dbReference>
<sequence length="459" mass="47331">MDPCFLPATRLAAMIAARAISPVEVMEAVLARAERLDPLLNPFALRLFDAARAAARAAEAAVMAGAPLGPLHGVPITIKDSVAMRGLPTGNGSIAVEAPVAAADAAIVARVLAAGAIAIGKTTLPEFSHKVLTDSLATGVTRNPWKLDRTPGGSSGGASAALAAGIAPIAIGTDGGGSIRCPAACTGVVGLKATLGRIPNEAMPDGFANYAFAGPMTRRVEDTVLLLSVMQGPDPADPWSLAPRPAMGPAATVRGLRIGWIEQFGRYRTDPALLGPLRAAMQALASAGALVEPLSDPCFEDVHDTYRVIATTAHAARLGAIADTAGERMTESLRASIAIGRGWSAVEAQRAHDRRSLLFRAVQRLFTRFDLIATPTLLAPPPGLDAGGSIATAWYAEWAAPLYPFNLTGHPAASVPAGFTEDGLPVGLQLVGPWYGEERILAAAAALEEVIGCPVPPET</sequence>
<dbReference type="InterPro" id="IPR000120">
    <property type="entry name" value="Amidase"/>
</dbReference>
<dbReference type="PANTHER" id="PTHR11895">
    <property type="entry name" value="TRANSAMIDASE"/>
    <property type="match status" value="1"/>
</dbReference>
<dbReference type="SUPFAM" id="SSF75304">
    <property type="entry name" value="Amidase signature (AS) enzymes"/>
    <property type="match status" value="1"/>
</dbReference>
<dbReference type="Proteomes" id="UP001196870">
    <property type="component" value="Unassembled WGS sequence"/>
</dbReference>
<protein>
    <submittedName>
        <fullName evidence="3">Amidase</fullName>
    </submittedName>
</protein>
<name>A0ABS5EU24_9PROT</name>
<gene>
    <name evidence="3" type="ORF">GXW71_05455</name>
</gene>
<keyword evidence="4" id="KW-1185">Reference proteome</keyword>
<accession>A0ABS5EU24</accession>
<comment type="similarity">
    <text evidence="1">Belongs to the amidase family.</text>
</comment>
<organism evidence="3 4">
    <name type="scientific">Plastoroseomonas hellenica</name>
    <dbReference type="NCBI Taxonomy" id="2687306"/>
    <lineage>
        <taxon>Bacteria</taxon>
        <taxon>Pseudomonadati</taxon>
        <taxon>Pseudomonadota</taxon>
        <taxon>Alphaproteobacteria</taxon>
        <taxon>Acetobacterales</taxon>
        <taxon>Acetobacteraceae</taxon>
        <taxon>Plastoroseomonas</taxon>
    </lineage>
</organism>
<dbReference type="InterPro" id="IPR036928">
    <property type="entry name" value="AS_sf"/>
</dbReference>
<evidence type="ECO:0000313" key="3">
    <source>
        <dbReference type="EMBL" id="MBR0663800.1"/>
    </source>
</evidence>
<dbReference type="EMBL" id="JAAGBB010000005">
    <property type="protein sequence ID" value="MBR0663800.1"/>
    <property type="molecule type" value="Genomic_DNA"/>
</dbReference>
<dbReference type="PANTHER" id="PTHR11895:SF7">
    <property type="entry name" value="GLUTAMYL-TRNA(GLN) AMIDOTRANSFERASE SUBUNIT A, MITOCHONDRIAL"/>
    <property type="match status" value="1"/>
</dbReference>
<dbReference type="InterPro" id="IPR020556">
    <property type="entry name" value="Amidase_CS"/>
</dbReference>
<dbReference type="InterPro" id="IPR023631">
    <property type="entry name" value="Amidase_dom"/>
</dbReference>
<feature type="domain" description="Amidase" evidence="2">
    <location>
        <begin position="24"/>
        <end position="441"/>
    </location>
</feature>
<proteinExistence type="inferred from homology"/>
<reference evidence="4" key="1">
    <citation type="journal article" date="2021" name="Syst. Appl. Microbiol.">
        <title>Roseomonas hellenica sp. nov., isolated from roots of wild-growing Alkanna tinctoria.</title>
        <authorList>
            <person name="Rat A."/>
            <person name="Naranjo H.D."/>
            <person name="Lebbe L."/>
            <person name="Cnockaert M."/>
            <person name="Krigas N."/>
            <person name="Grigoriadou K."/>
            <person name="Maloupa E."/>
            <person name="Willems A."/>
        </authorList>
    </citation>
    <scope>NUCLEOTIDE SEQUENCE [LARGE SCALE GENOMIC DNA]</scope>
    <source>
        <strain evidence="4">LMG 31523</strain>
    </source>
</reference>
<comment type="caution">
    <text evidence="3">The sequence shown here is derived from an EMBL/GenBank/DDBJ whole genome shotgun (WGS) entry which is preliminary data.</text>
</comment>
<dbReference type="Pfam" id="PF01425">
    <property type="entry name" value="Amidase"/>
    <property type="match status" value="1"/>
</dbReference>
<evidence type="ECO:0000259" key="2">
    <source>
        <dbReference type="Pfam" id="PF01425"/>
    </source>
</evidence>
<evidence type="ECO:0000256" key="1">
    <source>
        <dbReference type="ARBA" id="ARBA00009199"/>
    </source>
</evidence>
<dbReference type="RefSeq" id="WP_211851396.1">
    <property type="nucleotide sequence ID" value="NZ_JAAGBB010000005.1"/>
</dbReference>